<dbReference type="RefSeq" id="WP_226393031.1">
    <property type="nucleotide sequence ID" value="NZ_JADCKB010000016.1"/>
</dbReference>
<reference evidence="2" key="1">
    <citation type="submission" date="2020-10" db="EMBL/GenBank/DDBJ databases">
        <title>ChiBAC.</title>
        <authorList>
            <person name="Zenner C."/>
            <person name="Hitch T.C.A."/>
            <person name="Clavel T."/>
        </authorList>
    </citation>
    <scope>NUCLEOTIDE SEQUENCE</scope>
    <source>
        <strain evidence="2">DSM 107454</strain>
    </source>
</reference>
<keyword evidence="1" id="KW-0812">Transmembrane</keyword>
<keyword evidence="3" id="KW-1185">Reference proteome</keyword>
<accession>A0A9D5R8J5</accession>
<dbReference type="AlphaFoldDB" id="A0A9D5R8J5"/>
<evidence type="ECO:0008006" key="4">
    <source>
        <dbReference type="Google" id="ProtNLM"/>
    </source>
</evidence>
<organism evidence="2 3">
    <name type="scientific">Ructibacterium gallinarum</name>
    <dbReference type="NCBI Taxonomy" id="2779355"/>
    <lineage>
        <taxon>Bacteria</taxon>
        <taxon>Bacillati</taxon>
        <taxon>Bacillota</taxon>
        <taxon>Clostridia</taxon>
        <taxon>Eubacteriales</taxon>
        <taxon>Oscillospiraceae</taxon>
        <taxon>Ructibacterium</taxon>
    </lineage>
</organism>
<keyword evidence="1" id="KW-1133">Transmembrane helix</keyword>
<sequence length="252" mass="29628">MKDKLNEKIIDDMIEAAMDRYAESIAEEDSAKTLTAEQERHCEESKEEIRQKVLHQLKKEQKKHSRRCRRVVRRSLICAAALTALAVMMVNVSAVRVFVYKTYTNVKGTVLSMQTDSKQQYYDQIEKFENKDELIIPSWLPPGTVMEEVQDSIQKIELIYYNETEKFDIRITEQLVSNRIQSSFETEKNEYVVEECRVMGMDGKIIWMQSELDTNRRTVVWSSDTTYYELSTNADDLMFETIMSGLKYYKEN</sequence>
<gene>
    <name evidence="2" type="ORF">INF28_08415</name>
</gene>
<evidence type="ECO:0000313" key="2">
    <source>
        <dbReference type="EMBL" id="MBE5040481.1"/>
    </source>
</evidence>
<keyword evidence="1" id="KW-0472">Membrane</keyword>
<feature type="transmembrane region" description="Helical" evidence="1">
    <location>
        <begin position="76"/>
        <end position="99"/>
    </location>
</feature>
<dbReference type="EMBL" id="JADCKB010000016">
    <property type="protein sequence ID" value="MBE5040481.1"/>
    <property type="molecule type" value="Genomic_DNA"/>
</dbReference>
<protein>
    <recommendedName>
        <fullName evidence="4">DUF4367 domain-containing protein</fullName>
    </recommendedName>
</protein>
<proteinExistence type="predicted"/>
<comment type="caution">
    <text evidence="2">The sequence shown here is derived from an EMBL/GenBank/DDBJ whole genome shotgun (WGS) entry which is preliminary data.</text>
</comment>
<dbReference type="Proteomes" id="UP000806542">
    <property type="component" value="Unassembled WGS sequence"/>
</dbReference>
<evidence type="ECO:0000256" key="1">
    <source>
        <dbReference type="SAM" id="Phobius"/>
    </source>
</evidence>
<name>A0A9D5R8J5_9FIRM</name>
<evidence type="ECO:0000313" key="3">
    <source>
        <dbReference type="Proteomes" id="UP000806542"/>
    </source>
</evidence>